<evidence type="ECO:0000313" key="2">
    <source>
        <dbReference type="RefSeq" id="XP_015519944.1"/>
    </source>
</evidence>
<reference evidence="2" key="1">
    <citation type="submission" date="2025-08" db="UniProtKB">
        <authorList>
            <consortium name="RefSeq"/>
        </authorList>
    </citation>
    <scope>IDENTIFICATION</scope>
    <source>
        <tissue evidence="2">Thorax and Abdomen</tissue>
    </source>
</reference>
<dbReference type="RefSeq" id="XP_015519944.1">
    <property type="nucleotide sequence ID" value="XM_015664458.2"/>
</dbReference>
<sequence length="138" mass="15102">MSSCWHRLSWTQQISVMTITDPRFVCALLLVFVAALSTATPLPLSLPHLNQSSSTTVQSLLAAQNSSNSTENDLYVIKAVVYEIGILTDADNSTNDTTERHEEVNLSFYDPPHENNGLLDLSGIPLPQVVASKTNTEE</sequence>
<protein>
    <submittedName>
        <fullName evidence="2">Uncharacterized protein LOC107224416</fullName>
    </submittedName>
</protein>
<dbReference type="AlphaFoldDB" id="A0A6J0C0F7"/>
<dbReference type="OrthoDB" id="8119829at2759"/>
<dbReference type="Proteomes" id="UP000829291">
    <property type="component" value="Chromosome 2"/>
</dbReference>
<dbReference type="InParanoid" id="A0A6J0C0F7"/>
<proteinExistence type="predicted"/>
<dbReference type="KEGG" id="nlo:107224416"/>
<organism evidence="2">
    <name type="scientific">Neodiprion lecontei</name>
    <name type="common">Redheaded pine sawfly</name>
    <dbReference type="NCBI Taxonomy" id="441921"/>
    <lineage>
        <taxon>Eukaryota</taxon>
        <taxon>Metazoa</taxon>
        <taxon>Ecdysozoa</taxon>
        <taxon>Arthropoda</taxon>
        <taxon>Hexapoda</taxon>
        <taxon>Insecta</taxon>
        <taxon>Pterygota</taxon>
        <taxon>Neoptera</taxon>
        <taxon>Endopterygota</taxon>
        <taxon>Hymenoptera</taxon>
        <taxon>Tenthredinoidea</taxon>
        <taxon>Diprionidae</taxon>
        <taxon>Diprioninae</taxon>
        <taxon>Neodiprion</taxon>
    </lineage>
</organism>
<keyword evidence="1" id="KW-1185">Reference proteome</keyword>
<dbReference type="GeneID" id="107224416"/>
<evidence type="ECO:0000313" key="1">
    <source>
        <dbReference type="Proteomes" id="UP000829291"/>
    </source>
</evidence>
<name>A0A6J0C0F7_NEOLC</name>
<accession>A0A6J0C0F7</accession>
<gene>
    <name evidence="2" type="primary">LOC107224416</name>
</gene>